<dbReference type="AlphaFoldDB" id="A0A0R0M287"/>
<gene>
    <name evidence="1" type="ORF">M153_2172000960</name>
</gene>
<dbReference type="EMBL" id="LGUB01000602">
    <property type="protein sequence ID" value="KRH92896.1"/>
    <property type="molecule type" value="Genomic_DNA"/>
</dbReference>
<protein>
    <submittedName>
        <fullName evidence="1">Uncharacterized protein</fullName>
    </submittedName>
</protein>
<keyword evidence="2" id="KW-1185">Reference proteome</keyword>
<reference evidence="1 2" key="1">
    <citation type="submission" date="2015-07" db="EMBL/GenBank/DDBJ databases">
        <title>The genome of Pseudoloma neurophilia, a relevant intracellular parasite of the zebrafish.</title>
        <authorList>
            <person name="Ndikumana S."/>
            <person name="Pelin A."/>
            <person name="Sanders J."/>
            <person name="Corradi N."/>
        </authorList>
    </citation>
    <scope>NUCLEOTIDE SEQUENCE [LARGE SCALE GENOMIC DNA]</scope>
    <source>
        <strain evidence="1 2">MK1</strain>
    </source>
</reference>
<sequence>MKEKYYIASTAIRVDQEDPDSQVTVKKCVEEAGYLCFEAKLSDGGSELTLQEGKK</sequence>
<evidence type="ECO:0000313" key="1">
    <source>
        <dbReference type="EMBL" id="KRH92896.1"/>
    </source>
</evidence>
<proteinExistence type="predicted"/>
<organism evidence="1 2">
    <name type="scientific">Pseudoloma neurophilia</name>
    <dbReference type="NCBI Taxonomy" id="146866"/>
    <lineage>
        <taxon>Eukaryota</taxon>
        <taxon>Fungi</taxon>
        <taxon>Fungi incertae sedis</taxon>
        <taxon>Microsporidia</taxon>
        <taxon>Pseudoloma</taxon>
    </lineage>
</organism>
<accession>A0A0R0M287</accession>
<name>A0A0R0M287_9MICR</name>
<evidence type="ECO:0000313" key="2">
    <source>
        <dbReference type="Proteomes" id="UP000051530"/>
    </source>
</evidence>
<dbReference type="VEuPathDB" id="MicrosporidiaDB:M153_2172000960"/>
<comment type="caution">
    <text evidence="1">The sequence shown here is derived from an EMBL/GenBank/DDBJ whole genome shotgun (WGS) entry which is preliminary data.</text>
</comment>
<dbReference type="Proteomes" id="UP000051530">
    <property type="component" value="Unassembled WGS sequence"/>
</dbReference>